<dbReference type="STRING" id="4955.A0A1G4MDH7"/>
<name>A0A1G4MDH7_LACFM</name>
<dbReference type="Proteomes" id="UP000190831">
    <property type="component" value="Chromosome E"/>
</dbReference>
<protein>
    <submittedName>
        <fullName evidence="2">LAFE_0E08284g1_1</fullName>
    </submittedName>
</protein>
<sequence>MSTKSDQNEAYRQTQFQIYNLQETILNSTRNRDLKKEINPSSDPKNRSGHELRNGRDMKVLVSSENVLKYVEDNYSSNRRNLGALRYNRWKTGSFDGLETTAQDNVYPYDYTRYELPPPFLPLFGSDNINCIVTVQIEFEEIQCLLASERNSRVENQEIWGTDIYTDDSDILLVLKHCGVILGENTTAQTPANYSNPNNVKGLVPPESIEFDVSVEILLLPPLQKYSASKRHGVKSREWTSWHDGLSYGIYGVTITPRDKSISKISSDERVTTIKW</sequence>
<dbReference type="InterPro" id="IPR013951">
    <property type="entry name" value="Rxt3"/>
</dbReference>
<reference evidence="3" key="1">
    <citation type="submission" date="2016-03" db="EMBL/GenBank/DDBJ databases">
        <authorList>
            <person name="Devillers H."/>
        </authorList>
    </citation>
    <scope>NUCLEOTIDE SEQUENCE [LARGE SCALE GENOMIC DNA]</scope>
</reference>
<dbReference type="OrthoDB" id="3596986at2759"/>
<evidence type="ECO:0000313" key="3">
    <source>
        <dbReference type="Proteomes" id="UP000190831"/>
    </source>
</evidence>
<dbReference type="OMA" id="NNELWGC"/>
<dbReference type="InterPro" id="IPR036609">
    <property type="entry name" value="LCCL_sf"/>
</dbReference>
<evidence type="ECO:0000313" key="2">
    <source>
        <dbReference type="EMBL" id="SCW01834.1"/>
    </source>
</evidence>
<proteinExistence type="predicted"/>
<evidence type="ECO:0000256" key="1">
    <source>
        <dbReference type="SAM" id="MobiDB-lite"/>
    </source>
</evidence>
<accession>A0A1G4MDH7</accession>
<dbReference type="EMBL" id="LT598488">
    <property type="protein sequence ID" value="SCW01834.1"/>
    <property type="molecule type" value="Genomic_DNA"/>
</dbReference>
<gene>
    <name evidence="2" type="ORF">LAFE_0E08284G</name>
</gene>
<organism evidence="2 3">
    <name type="scientific">Lachancea fermentati</name>
    <name type="common">Zygosaccharomyces fermentati</name>
    <dbReference type="NCBI Taxonomy" id="4955"/>
    <lineage>
        <taxon>Eukaryota</taxon>
        <taxon>Fungi</taxon>
        <taxon>Dikarya</taxon>
        <taxon>Ascomycota</taxon>
        <taxon>Saccharomycotina</taxon>
        <taxon>Saccharomycetes</taxon>
        <taxon>Saccharomycetales</taxon>
        <taxon>Saccharomycetaceae</taxon>
        <taxon>Lachancea</taxon>
    </lineage>
</organism>
<feature type="region of interest" description="Disordered" evidence="1">
    <location>
        <begin position="30"/>
        <end position="56"/>
    </location>
</feature>
<dbReference type="Gene3D" id="2.170.130.20">
    <property type="entry name" value="LCCL-like domain"/>
    <property type="match status" value="1"/>
</dbReference>
<dbReference type="AlphaFoldDB" id="A0A1G4MDH7"/>
<keyword evidence="3" id="KW-1185">Reference proteome</keyword>
<dbReference type="Pfam" id="PF08642">
    <property type="entry name" value="Rxt3"/>
    <property type="match status" value="1"/>
</dbReference>